<keyword evidence="2" id="KW-1185">Reference proteome</keyword>
<dbReference type="Proteomes" id="UP000259683">
    <property type="component" value="Segment"/>
</dbReference>
<gene>
    <name evidence="1" type="ORF">CcrSC_gp119</name>
</gene>
<reference evidence="1" key="1">
    <citation type="submission" date="2018-07" db="EMBL/GenBank/DDBJ databases">
        <authorList>
            <person name="Wilson K.M."/>
            <person name="Ely B."/>
        </authorList>
    </citation>
    <scope>NUCLEOTIDE SEQUENCE</scope>
</reference>
<accession>A0A385ECV3</accession>
<proteinExistence type="predicted"/>
<evidence type="ECO:0000313" key="1">
    <source>
        <dbReference type="EMBL" id="AXQ69701.1"/>
    </source>
</evidence>
<dbReference type="EMBL" id="MH588547">
    <property type="protein sequence ID" value="AXQ69701.1"/>
    <property type="molecule type" value="Genomic_DNA"/>
</dbReference>
<protein>
    <submittedName>
        <fullName evidence="1">Major capsid protein</fullName>
    </submittedName>
</protein>
<evidence type="ECO:0000313" key="2">
    <source>
        <dbReference type="Proteomes" id="UP000259683"/>
    </source>
</evidence>
<sequence>MAALTLLQAAEMANGRDEVKRGAIIELFAEPDLLRVLPFMNVTGSAYSYIQEGQLPGVAFRGINESYTTTTGVVNPQTERLRIAGGDLDVDKSLIKTHGADVRGTQEAMKVKALALYLAGKIVNGDSEADPREFDGLRKRIVGDQLIPAGATAGGDALSLTVLDTAIDQVDGATHIIMSKKMRNRLNAASRQTGVAGFITWDKNEFGTRIAFYNDLPILVTDYDDKNQQVIAFNEACPGGGATVGTSIYVVNISEAGVVGLQNGVMDVTDLGEVQDKPVLRTRVEWLISLAVLNGRAAARIWGIKDAAVVA</sequence>
<dbReference type="NCBIfam" id="NF045672">
    <property type="entry name" value="MCP_gp7_epsi_15"/>
    <property type="match status" value="1"/>
</dbReference>
<organism evidence="1 2">
    <name type="scientific">Caulobacter phage CcrSC</name>
    <dbReference type="NCBI Taxonomy" id="2283272"/>
    <lineage>
        <taxon>Viruses</taxon>
        <taxon>Duplodnaviria</taxon>
        <taxon>Heunggongvirae</taxon>
        <taxon>Uroviricota</taxon>
        <taxon>Caudoviricetes</taxon>
        <taxon>Jeanschmidtviridae</taxon>
        <taxon>Bertelyvirus</taxon>
        <taxon>Bertelyvirus SC</taxon>
    </lineage>
</organism>
<reference evidence="1" key="2">
    <citation type="submission" date="2021-07" db="EMBL/GenBank/DDBJ databases">
        <title>Giant CbK-like Caulobacter bacteriophages have genetically divergent genomes.</title>
        <authorList>
            <person name="Wilson K."/>
            <person name="Ely B."/>
        </authorList>
    </citation>
    <scope>NUCLEOTIDE SEQUENCE</scope>
</reference>
<dbReference type="InterPro" id="IPR048813">
    <property type="entry name" value="GP7-like"/>
</dbReference>
<name>A0A385ECV3_9CAUD</name>